<sequence>MRFPTAKEYDGKINLCEHLTSFNIRIKLQRAFNTLKCIIFPCSLKRAILLWFSYFTKRSIKS</sequence>
<evidence type="ECO:0000313" key="1">
    <source>
        <dbReference type="EMBL" id="AES88185.1"/>
    </source>
</evidence>
<name>G7JET0_MEDTR</name>
<reference evidence="1 3" key="1">
    <citation type="journal article" date="2011" name="Nature">
        <title>The Medicago genome provides insight into the evolution of rhizobial symbioses.</title>
        <authorList>
            <person name="Young N.D."/>
            <person name="Debelle F."/>
            <person name="Oldroyd G.E."/>
            <person name="Geurts R."/>
            <person name="Cannon S.B."/>
            <person name="Udvardi M.K."/>
            <person name="Benedito V.A."/>
            <person name="Mayer K.F."/>
            <person name="Gouzy J."/>
            <person name="Schoof H."/>
            <person name="Van de Peer Y."/>
            <person name="Proost S."/>
            <person name="Cook D.R."/>
            <person name="Meyers B.C."/>
            <person name="Spannagl M."/>
            <person name="Cheung F."/>
            <person name="De Mita S."/>
            <person name="Krishnakumar V."/>
            <person name="Gundlach H."/>
            <person name="Zhou S."/>
            <person name="Mudge J."/>
            <person name="Bharti A.K."/>
            <person name="Murray J.D."/>
            <person name="Naoumkina M.A."/>
            <person name="Rosen B."/>
            <person name="Silverstein K.A."/>
            <person name="Tang H."/>
            <person name="Rombauts S."/>
            <person name="Zhao P.X."/>
            <person name="Zhou P."/>
            <person name="Barbe V."/>
            <person name="Bardou P."/>
            <person name="Bechner M."/>
            <person name="Bellec A."/>
            <person name="Berger A."/>
            <person name="Berges H."/>
            <person name="Bidwell S."/>
            <person name="Bisseling T."/>
            <person name="Choisne N."/>
            <person name="Couloux A."/>
            <person name="Denny R."/>
            <person name="Deshpande S."/>
            <person name="Dai X."/>
            <person name="Doyle J.J."/>
            <person name="Dudez A.M."/>
            <person name="Farmer A.D."/>
            <person name="Fouteau S."/>
            <person name="Franken C."/>
            <person name="Gibelin C."/>
            <person name="Gish J."/>
            <person name="Goldstein S."/>
            <person name="Gonzalez A.J."/>
            <person name="Green P.J."/>
            <person name="Hallab A."/>
            <person name="Hartog M."/>
            <person name="Hua A."/>
            <person name="Humphray S.J."/>
            <person name="Jeong D.H."/>
            <person name="Jing Y."/>
            <person name="Jocker A."/>
            <person name="Kenton S.M."/>
            <person name="Kim D.J."/>
            <person name="Klee K."/>
            <person name="Lai H."/>
            <person name="Lang C."/>
            <person name="Lin S."/>
            <person name="Macmil S.L."/>
            <person name="Magdelenat G."/>
            <person name="Matthews L."/>
            <person name="McCorrison J."/>
            <person name="Monaghan E.L."/>
            <person name="Mun J.H."/>
            <person name="Najar F.Z."/>
            <person name="Nicholson C."/>
            <person name="Noirot C."/>
            <person name="O'Bleness M."/>
            <person name="Paule C.R."/>
            <person name="Poulain J."/>
            <person name="Prion F."/>
            <person name="Qin B."/>
            <person name="Qu C."/>
            <person name="Retzel E.F."/>
            <person name="Riddle C."/>
            <person name="Sallet E."/>
            <person name="Samain S."/>
            <person name="Samson N."/>
            <person name="Sanders I."/>
            <person name="Saurat O."/>
            <person name="Scarpelli C."/>
            <person name="Schiex T."/>
            <person name="Segurens B."/>
            <person name="Severin A.J."/>
            <person name="Sherrier D.J."/>
            <person name="Shi R."/>
            <person name="Sims S."/>
            <person name="Singer S.R."/>
            <person name="Sinharoy S."/>
            <person name="Sterck L."/>
            <person name="Viollet A."/>
            <person name="Wang B.B."/>
            <person name="Wang K."/>
            <person name="Wang M."/>
            <person name="Wang X."/>
            <person name="Warfsmann J."/>
            <person name="Weissenbach J."/>
            <person name="White D.D."/>
            <person name="White J.D."/>
            <person name="Wiley G.B."/>
            <person name="Wincker P."/>
            <person name="Xing Y."/>
            <person name="Yang L."/>
            <person name="Yao Z."/>
            <person name="Ying F."/>
            <person name="Zhai J."/>
            <person name="Zhou L."/>
            <person name="Zuber A."/>
            <person name="Denarie J."/>
            <person name="Dixon R.A."/>
            <person name="May G.D."/>
            <person name="Schwartz D.C."/>
            <person name="Rogers J."/>
            <person name="Quetier F."/>
            <person name="Town C.D."/>
            <person name="Roe B.A."/>
        </authorList>
    </citation>
    <scope>NUCLEOTIDE SEQUENCE [LARGE SCALE GENOMIC DNA]</scope>
    <source>
        <strain evidence="1">A17</strain>
        <strain evidence="2 3">cv. Jemalong A17</strain>
    </source>
</reference>
<evidence type="ECO:0008006" key="4">
    <source>
        <dbReference type="Google" id="ProtNLM"/>
    </source>
</evidence>
<protein>
    <recommendedName>
        <fullName evidence="4">Transmembrane protein</fullName>
    </recommendedName>
</protein>
<dbReference type="EMBL" id="CM001220">
    <property type="protein sequence ID" value="AES88185.1"/>
    <property type="molecule type" value="Genomic_DNA"/>
</dbReference>
<dbReference type="AlphaFoldDB" id="G7JET0"/>
<accession>G7JET0</accession>
<organism evidence="1 3">
    <name type="scientific">Medicago truncatula</name>
    <name type="common">Barrel medic</name>
    <name type="synonym">Medicago tribuloides</name>
    <dbReference type="NCBI Taxonomy" id="3880"/>
    <lineage>
        <taxon>Eukaryota</taxon>
        <taxon>Viridiplantae</taxon>
        <taxon>Streptophyta</taxon>
        <taxon>Embryophyta</taxon>
        <taxon>Tracheophyta</taxon>
        <taxon>Spermatophyta</taxon>
        <taxon>Magnoliopsida</taxon>
        <taxon>eudicotyledons</taxon>
        <taxon>Gunneridae</taxon>
        <taxon>Pentapetalae</taxon>
        <taxon>rosids</taxon>
        <taxon>fabids</taxon>
        <taxon>Fabales</taxon>
        <taxon>Fabaceae</taxon>
        <taxon>Papilionoideae</taxon>
        <taxon>50 kb inversion clade</taxon>
        <taxon>NPAAA clade</taxon>
        <taxon>Hologalegina</taxon>
        <taxon>IRL clade</taxon>
        <taxon>Trifolieae</taxon>
        <taxon>Medicago</taxon>
    </lineage>
</organism>
<dbReference type="EnsemblPlants" id="AES88185">
    <property type="protein sequence ID" value="AES88185"/>
    <property type="gene ID" value="MTR_4g050500"/>
</dbReference>
<reference evidence="1 3" key="2">
    <citation type="journal article" date="2014" name="BMC Genomics">
        <title>An improved genome release (version Mt4.0) for the model legume Medicago truncatula.</title>
        <authorList>
            <person name="Tang H."/>
            <person name="Krishnakumar V."/>
            <person name="Bidwell S."/>
            <person name="Rosen B."/>
            <person name="Chan A."/>
            <person name="Zhou S."/>
            <person name="Gentzbittel L."/>
            <person name="Childs K.L."/>
            <person name="Yandell M."/>
            <person name="Gundlach H."/>
            <person name="Mayer K.F."/>
            <person name="Schwartz D.C."/>
            <person name="Town C.D."/>
        </authorList>
    </citation>
    <scope>GENOME REANNOTATION</scope>
    <source>
        <strain evidence="2 3">cv. Jemalong A17</strain>
    </source>
</reference>
<keyword evidence="3" id="KW-1185">Reference proteome</keyword>
<evidence type="ECO:0000313" key="3">
    <source>
        <dbReference type="Proteomes" id="UP000002051"/>
    </source>
</evidence>
<dbReference type="HOGENOM" id="CLU_2907467_0_0_1"/>
<evidence type="ECO:0000313" key="2">
    <source>
        <dbReference type="EnsemblPlants" id="AES88185"/>
    </source>
</evidence>
<dbReference type="PaxDb" id="3880-AES88185"/>
<reference evidence="2" key="3">
    <citation type="submission" date="2015-04" db="UniProtKB">
        <authorList>
            <consortium name="EnsemblPlants"/>
        </authorList>
    </citation>
    <scope>IDENTIFICATION</scope>
    <source>
        <strain evidence="2">cv. Jemalong A17</strain>
    </source>
</reference>
<gene>
    <name evidence="1" type="ordered locus">MTR_4g050500</name>
</gene>
<dbReference type="Proteomes" id="UP000002051">
    <property type="component" value="Chromosome 4"/>
</dbReference>
<proteinExistence type="predicted"/>